<organism evidence="2 3">
    <name type="scientific">Aspergillus welwitschiae</name>
    <dbReference type="NCBI Taxonomy" id="1341132"/>
    <lineage>
        <taxon>Eukaryota</taxon>
        <taxon>Fungi</taxon>
        <taxon>Dikarya</taxon>
        <taxon>Ascomycota</taxon>
        <taxon>Pezizomycotina</taxon>
        <taxon>Eurotiomycetes</taxon>
        <taxon>Eurotiomycetidae</taxon>
        <taxon>Eurotiales</taxon>
        <taxon>Aspergillaceae</taxon>
        <taxon>Aspergillus</taxon>
        <taxon>Aspergillus subgen. Circumdati</taxon>
    </lineage>
</organism>
<dbReference type="AlphaFoldDB" id="A0A3F3PL48"/>
<feature type="transmembrane region" description="Helical" evidence="1">
    <location>
        <begin position="13"/>
        <end position="33"/>
    </location>
</feature>
<name>A0A3F3PL48_9EURO</name>
<dbReference type="GeneID" id="38136517"/>
<keyword evidence="1" id="KW-1133">Transmembrane helix</keyword>
<dbReference type="RefSeq" id="XP_026620676.1">
    <property type="nucleotide sequence ID" value="XM_026768161.1"/>
</dbReference>
<proteinExistence type="predicted"/>
<keyword evidence="1" id="KW-0812">Transmembrane</keyword>
<dbReference type="EMBL" id="KZ852086">
    <property type="protein sequence ID" value="RDH27654.1"/>
    <property type="molecule type" value="Genomic_DNA"/>
</dbReference>
<gene>
    <name evidence="2" type="ORF">BDQ94DRAFT_153616</name>
</gene>
<keyword evidence="1" id="KW-0472">Membrane</keyword>
<protein>
    <submittedName>
        <fullName evidence="2">Uncharacterized protein</fullName>
    </submittedName>
</protein>
<keyword evidence="3" id="KW-1185">Reference proteome</keyword>
<accession>A0A3F3PL48</accession>
<evidence type="ECO:0000313" key="3">
    <source>
        <dbReference type="Proteomes" id="UP000253729"/>
    </source>
</evidence>
<evidence type="ECO:0000256" key="1">
    <source>
        <dbReference type="SAM" id="Phobius"/>
    </source>
</evidence>
<dbReference type="Proteomes" id="UP000253729">
    <property type="component" value="Unassembled WGS sequence"/>
</dbReference>
<reference evidence="2 3" key="1">
    <citation type="submission" date="2018-07" db="EMBL/GenBank/DDBJ databases">
        <title>The genomes of Aspergillus section Nigri reveals drivers in fungal speciation.</title>
        <authorList>
            <consortium name="DOE Joint Genome Institute"/>
            <person name="Vesth T.C."/>
            <person name="Nybo J."/>
            <person name="Theobald S."/>
            <person name="Brandl J."/>
            <person name="Frisvad J.C."/>
            <person name="Nielsen K.F."/>
            <person name="Lyhne E.K."/>
            <person name="Kogle M.E."/>
            <person name="Kuo A."/>
            <person name="Riley R."/>
            <person name="Clum A."/>
            <person name="Nolan M."/>
            <person name="Lipzen A."/>
            <person name="Salamov A."/>
            <person name="Henrissat B."/>
            <person name="Wiebenga A."/>
            <person name="De vries R.P."/>
            <person name="Grigoriev I.V."/>
            <person name="Mortensen U.H."/>
            <person name="Andersen M.R."/>
            <person name="Baker S.E."/>
        </authorList>
    </citation>
    <scope>NUCLEOTIDE SEQUENCE [LARGE SCALE GENOMIC DNA]</scope>
    <source>
        <strain evidence="2 3">CBS 139.54b</strain>
    </source>
</reference>
<evidence type="ECO:0000313" key="2">
    <source>
        <dbReference type="EMBL" id="RDH27654.1"/>
    </source>
</evidence>
<sequence>MLGCSSYYLLSRAASYVGSYPCVIITLILTYLLTVSNTFITAIPYHCCQYPPALSPLVELSTVYPHTLKLCCL</sequence>